<accession>D9SSH6</accession>
<dbReference type="Proteomes" id="UP000002730">
    <property type="component" value="Chromosome"/>
</dbReference>
<keyword evidence="2" id="KW-1185">Reference proteome</keyword>
<proteinExistence type="predicted"/>
<evidence type="ECO:0000313" key="2">
    <source>
        <dbReference type="Proteomes" id="UP000002730"/>
    </source>
</evidence>
<gene>
    <name evidence="1" type="ordered locus">Clocel_0803</name>
</gene>
<reference evidence="1 2" key="1">
    <citation type="submission" date="2010-08" db="EMBL/GenBank/DDBJ databases">
        <title>Complete sequence of Clostridium cellulovorans 743B.</title>
        <authorList>
            <consortium name="US DOE Joint Genome Institute"/>
            <person name="Lucas S."/>
            <person name="Copeland A."/>
            <person name="Lapidus A."/>
            <person name="Cheng J.-F."/>
            <person name="Bruce D."/>
            <person name="Goodwin L."/>
            <person name="Pitluck S."/>
            <person name="Chertkov O."/>
            <person name="Detter J.C."/>
            <person name="Han C."/>
            <person name="Tapia R."/>
            <person name="Land M."/>
            <person name="Hauser L."/>
            <person name="Chang Y.-J."/>
            <person name="Jeffries C."/>
            <person name="Kyrpides N."/>
            <person name="Ivanova N."/>
            <person name="Mikhailova N."/>
            <person name="Hemme C.L."/>
            <person name="Woyke T."/>
        </authorList>
    </citation>
    <scope>NUCLEOTIDE SEQUENCE [LARGE SCALE GENOMIC DNA]</scope>
    <source>
        <strain evidence="2">ATCC 35296 / DSM 3052 / OCM 3 / 743B</strain>
    </source>
</reference>
<dbReference type="EMBL" id="CP002160">
    <property type="protein sequence ID" value="ADL50573.1"/>
    <property type="molecule type" value="Genomic_DNA"/>
</dbReference>
<organism evidence="1 2">
    <name type="scientific">Clostridium cellulovorans (strain ATCC 35296 / DSM 3052 / OCM 3 / 743B)</name>
    <dbReference type="NCBI Taxonomy" id="573061"/>
    <lineage>
        <taxon>Bacteria</taxon>
        <taxon>Bacillati</taxon>
        <taxon>Bacillota</taxon>
        <taxon>Clostridia</taxon>
        <taxon>Eubacteriales</taxon>
        <taxon>Clostridiaceae</taxon>
        <taxon>Clostridium</taxon>
    </lineage>
</organism>
<protein>
    <submittedName>
        <fullName evidence="1">Uncharacterized protein</fullName>
    </submittedName>
</protein>
<dbReference type="KEGG" id="ccb:Clocel_0803"/>
<dbReference type="STRING" id="573061.Clocel_0803"/>
<evidence type="ECO:0000313" key="1">
    <source>
        <dbReference type="EMBL" id="ADL50573.1"/>
    </source>
</evidence>
<dbReference type="AlphaFoldDB" id="D9SSH6"/>
<name>D9SSH6_CLOC7</name>
<dbReference type="HOGENOM" id="CLU_2521704_0_0_9"/>
<sequence length="84" mass="9874">MNKEKIYLFSLELKKLLNDNKTSEVEKIIIEESLSEEEMNFLFMCLEANGYDPKTDMFLLFESDNSEFLKLVNLVQNNVSSKQK</sequence>